<name>A0AAE0WZZ0_9PEZI</name>
<feature type="compositionally biased region" description="Polar residues" evidence="1">
    <location>
        <begin position="92"/>
        <end position="103"/>
    </location>
</feature>
<feature type="compositionally biased region" description="Acidic residues" evidence="1">
    <location>
        <begin position="361"/>
        <end position="372"/>
    </location>
</feature>
<dbReference type="EMBL" id="JAULSO010000007">
    <property type="protein sequence ID" value="KAK3681391.1"/>
    <property type="molecule type" value="Genomic_DNA"/>
</dbReference>
<dbReference type="Pfam" id="PF10180">
    <property type="entry name" value="WKF"/>
    <property type="match status" value="1"/>
</dbReference>
<dbReference type="PANTHER" id="PTHR22306:SF2">
    <property type="entry name" value="CHROMOSOME 7 OPEN READING FRAME 50"/>
    <property type="match status" value="1"/>
</dbReference>
<organism evidence="3 4">
    <name type="scientific">Podospora appendiculata</name>
    <dbReference type="NCBI Taxonomy" id="314037"/>
    <lineage>
        <taxon>Eukaryota</taxon>
        <taxon>Fungi</taxon>
        <taxon>Dikarya</taxon>
        <taxon>Ascomycota</taxon>
        <taxon>Pezizomycotina</taxon>
        <taxon>Sordariomycetes</taxon>
        <taxon>Sordariomycetidae</taxon>
        <taxon>Sordariales</taxon>
        <taxon>Podosporaceae</taxon>
        <taxon>Podospora</taxon>
    </lineage>
</organism>
<reference evidence="3" key="1">
    <citation type="journal article" date="2023" name="Mol. Phylogenet. Evol.">
        <title>Genome-scale phylogeny and comparative genomics of the fungal order Sordariales.</title>
        <authorList>
            <person name="Hensen N."/>
            <person name="Bonometti L."/>
            <person name="Westerberg I."/>
            <person name="Brannstrom I.O."/>
            <person name="Guillou S."/>
            <person name="Cros-Aarteil S."/>
            <person name="Calhoun S."/>
            <person name="Haridas S."/>
            <person name="Kuo A."/>
            <person name="Mondo S."/>
            <person name="Pangilinan J."/>
            <person name="Riley R."/>
            <person name="LaButti K."/>
            <person name="Andreopoulos B."/>
            <person name="Lipzen A."/>
            <person name="Chen C."/>
            <person name="Yan M."/>
            <person name="Daum C."/>
            <person name="Ng V."/>
            <person name="Clum A."/>
            <person name="Steindorff A."/>
            <person name="Ohm R.A."/>
            <person name="Martin F."/>
            <person name="Silar P."/>
            <person name="Natvig D.O."/>
            <person name="Lalanne C."/>
            <person name="Gautier V."/>
            <person name="Ament-Velasquez S.L."/>
            <person name="Kruys A."/>
            <person name="Hutchinson M.I."/>
            <person name="Powell A.J."/>
            <person name="Barry K."/>
            <person name="Miller A.N."/>
            <person name="Grigoriev I.V."/>
            <person name="Debuchy R."/>
            <person name="Gladieux P."/>
            <person name="Hiltunen Thoren M."/>
            <person name="Johannesson H."/>
        </authorList>
    </citation>
    <scope>NUCLEOTIDE SEQUENCE</scope>
    <source>
        <strain evidence="3">CBS 314.62</strain>
    </source>
</reference>
<feature type="region of interest" description="Disordered" evidence="1">
    <location>
        <begin position="1"/>
        <end position="140"/>
    </location>
</feature>
<sequence>MSVARVPAWKRLGLKLKGPGSGEDQPASSPSSTTTTTTTTQPPNVHPSRVIGADALKRKQSNQQQQQETPNKRFRRDDNFGAPDQSFRRNDYNNFNSKSVSFTEDTKVDDAAAAPAKKKPKKPKKKKVPKEPSANETPAKADFSLEPALAYLRQWHTARDAWKFNKNHQTLLIKYLFDASKVPSSDISVFYTYIRDLKGAVRSRLRETATEVKKKDMEQGAAASFPATVALEDKQAKQTQYDTVISEFIAEQRERQVTGATGSTVNANGKRSFDEVEFVLRTADPEIKQRLLKRIRAEMVLEELSDSESTTSSADDEQEIVHPRAAAAAAAAAAAPATRSTDGSQPTKRRRLRNVRTEIDSSSDSDSSDSDSCESSSSDSDDDEDEDEEMTSSSSSEPGSDESGDDSDDE</sequence>
<dbReference type="AlphaFoldDB" id="A0AAE0WZZ0"/>
<gene>
    <name evidence="3" type="ORF">B0T22DRAFT_502430</name>
</gene>
<dbReference type="InterPro" id="IPR019327">
    <property type="entry name" value="WKF"/>
</dbReference>
<feature type="domain" description="WKF" evidence="2">
    <location>
        <begin position="150"/>
        <end position="212"/>
    </location>
</feature>
<protein>
    <recommendedName>
        <fullName evidence="2">WKF domain-containing protein</fullName>
    </recommendedName>
</protein>
<keyword evidence="4" id="KW-1185">Reference proteome</keyword>
<feature type="region of interest" description="Disordered" evidence="1">
    <location>
        <begin position="322"/>
        <end position="410"/>
    </location>
</feature>
<feature type="compositionally biased region" description="Low complexity" evidence="1">
    <location>
        <begin position="25"/>
        <end position="43"/>
    </location>
</feature>
<proteinExistence type="predicted"/>
<evidence type="ECO:0000259" key="2">
    <source>
        <dbReference type="Pfam" id="PF10180"/>
    </source>
</evidence>
<feature type="compositionally biased region" description="Low complexity" evidence="1">
    <location>
        <begin position="325"/>
        <end position="337"/>
    </location>
</feature>
<feature type="compositionally biased region" description="Basic residues" evidence="1">
    <location>
        <begin position="116"/>
        <end position="128"/>
    </location>
</feature>
<comment type="caution">
    <text evidence="3">The sequence shown here is derived from an EMBL/GenBank/DDBJ whole genome shotgun (WGS) entry which is preliminary data.</text>
</comment>
<accession>A0AAE0WZZ0</accession>
<evidence type="ECO:0000313" key="3">
    <source>
        <dbReference type="EMBL" id="KAK3681391.1"/>
    </source>
</evidence>
<feature type="compositionally biased region" description="Acidic residues" evidence="1">
    <location>
        <begin position="399"/>
        <end position="410"/>
    </location>
</feature>
<feature type="compositionally biased region" description="Acidic residues" evidence="1">
    <location>
        <begin position="379"/>
        <end position="390"/>
    </location>
</feature>
<evidence type="ECO:0000256" key="1">
    <source>
        <dbReference type="SAM" id="MobiDB-lite"/>
    </source>
</evidence>
<reference evidence="3" key="2">
    <citation type="submission" date="2023-06" db="EMBL/GenBank/DDBJ databases">
        <authorList>
            <consortium name="Lawrence Berkeley National Laboratory"/>
            <person name="Haridas S."/>
            <person name="Hensen N."/>
            <person name="Bonometti L."/>
            <person name="Westerberg I."/>
            <person name="Brannstrom I.O."/>
            <person name="Guillou S."/>
            <person name="Cros-Aarteil S."/>
            <person name="Calhoun S."/>
            <person name="Kuo A."/>
            <person name="Mondo S."/>
            <person name="Pangilinan J."/>
            <person name="Riley R."/>
            <person name="Labutti K."/>
            <person name="Andreopoulos B."/>
            <person name="Lipzen A."/>
            <person name="Chen C."/>
            <person name="Yanf M."/>
            <person name="Daum C."/>
            <person name="Ng V."/>
            <person name="Clum A."/>
            <person name="Steindorff A."/>
            <person name="Ohm R."/>
            <person name="Martin F."/>
            <person name="Silar P."/>
            <person name="Natvig D."/>
            <person name="Lalanne C."/>
            <person name="Gautier V."/>
            <person name="Ament-Velasquez S.L."/>
            <person name="Kruys A."/>
            <person name="Hutchinson M.I."/>
            <person name="Powell A.J."/>
            <person name="Barry K."/>
            <person name="Miller A.N."/>
            <person name="Grigoriev I.V."/>
            <person name="Debuchy R."/>
            <person name="Gladieux P."/>
            <person name="Thoren M.H."/>
            <person name="Johannesson H."/>
        </authorList>
    </citation>
    <scope>NUCLEOTIDE SEQUENCE</scope>
    <source>
        <strain evidence="3">CBS 314.62</strain>
    </source>
</reference>
<evidence type="ECO:0000313" key="4">
    <source>
        <dbReference type="Proteomes" id="UP001270362"/>
    </source>
</evidence>
<dbReference type="PANTHER" id="PTHR22306">
    <property type="entry name" value="CHROMOSOME 7 OPEN READING FRAME 50"/>
    <property type="match status" value="1"/>
</dbReference>
<dbReference type="Proteomes" id="UP001270362">
    <property type="component" value="Unassembled WGS sequence"/>
</dbReference>